<dbReference type="InterPro" id="IPR007627">
    <property type="entry name" value="RNA_pol_sigma70_r2"/>
</dbReference>
<dbReference type="InterPro" id="IPR036388">
    <property type="entry name" value="WH-like_DNA-bd_sf"/>
</dbReference>
<evidence type="ECO:0000256" key="3">
    <source>
        <dbReference type="ARBA" id="ARBA00023082"/>
    </source>
</evidence>
<evidence type="ECO:0000259" key="6">
    <source>
        <dbReference type="Pfam" id="PF08281"/>
    </source>
</evidence>
<evidence type="ECO:0000313" key="7">
    <source>
        <dbReference type="EMBL" id="SDE63894.1"/>
    </source>
</evidence>
<feature type="domain" description="RNA polymerase sigma-70 region 2" evidence="5">
    <location>
        <begin position="36"/>
        <end position="92"/>
    </location>
</feature>
<dbReference type="InterPro" id="IPR039425">
    <property type="entry name" value="RNA_pol_sigma-70-like"/>
</dbReference>
<name>A0A1G7EJS4_9BACT</name>
<dbReference type="SUPFAM" id="SSF88659">
    <property type="entry name" value="Sigma3 and sigma4 domains of RNA polymerase sigma factors"/>
    <property type="match status" value="1"/>
</dbReference>
<dbReference type="GO" id="GO:0003677">
    <property type="term" value="F:DNA binding"/>
    <property type="evidence" value="ECO:0007669"/>
    <property type="project" value="InterPro"/>
</dbReference>
<keyword evidence="2" id="KW-0805">Transcription regulation</keyword>
<feature type="domain" description="RNA polymerase sigma factor 70 region 4 type 2" evidence="6">
    <location>
        <begin position="121"/>
        <end position="169"/>
    </location>
</feature>
<keyword evidence="4" id="KW-0804">Transcription</keyword>
<dbReference type="OrthoDB" id="679904at2"/>
<evidence type="ECO:0000259" key="5">
    <source>
        <dbReference type="Pfam" id="PF04542"/>
    </source>
</evidence>
<evidence type="ECO:0000256" key="2">
    <source>
        <dbReference type="ARBA" id="ARBA00023015"/>
    </source>
</evidence>
<keyword evidence="3" id="KW-0731">Sigma factor</keyword>
<evidence type="ECO:0000313" key="8">
    <source>
        <dbReference type="Proteomes" id="UP000198748"/>
    </source>
</evidence>
<dbReference type="SUPFAM" id="SSF88946">
    <property type="entry name" value="Sigma2 domain of RNA polymerase sigma factors"/>
    <property type="match status" value="1"/>
</dbReference>
<organism evidence="7 8">
    <name type="scientific">Dyadobacter soli</name>
    <dbReference type="NCBI Taxonomy" id="659014"/>
    <lineage>
        <taxon>Bacteria</taxon>
        <taxon>Pseudomonadati</taxon>
        <taxon>Bacteroidota</taxon>
        <taxon>Cytophagia</taxon>
        <taxon>Cytophagales</taxon>
        <taxon>Spirosomataceae</taxon>
        <taxon>Dyadobacter</taxon>
    </lineage>
</organism>
<dbReference type="AlphaFoldDB" id="A0A1G7EJS4"/>
<dbReference type="PANTHER" id="PTHR43133:SF46">
    <property type="entry name" value="RNA POLYMERASE SIGMA-70 FACTOR ECF SUBFAMILY"/>
    <property type="match status" value="1"/>
</dbReference>
<dbReference type="InterPro" id="IPR013249">
    <property type="entry name" value="RNA_pol_sigma70_r4_t2"/>
</dbReference>
<dbReference type="Pfam" id="PF08281">
    <property type="entry name" value="Sigma70_r4_2"/>
    <property type="match status" value="1"/>
</dbReference>
<dbReference type="Proteomes" id="UP000198748">
    <property type="component" value="Unassembled WGS sequence"/>
</dbReference>
<sequence>MVDNDKAGHLLLALQKGDAEAFTAIYKAYWYDMFLVAYRKLRNKEAAEEIVQDIFLRVWRERDTLHIENLNYYLFSAVRYEVIDHIRAKGRTFEYLDYYGAVDSIQDLNTENQLALDELLRVIDECLHILPEKTREIFRLHKLEYWPISRIAPRFGLSEKAVEYHLTKSVRVVRTHLKEVMILLLAASGLF</sequence>
<proteinExistence type="inferred from homology"/>
<accession>A0A1G7EJS4</accession>
<dbReference type="RefSeq" id="WP_090149162.1">
    <property type="nucleotide sequence ID" value="NZ_FNAN01000006.1"/>
</dbReference>
<dbReference type="GO" id="GO:0016987">
    <property type="term" value="F:sigma factor activity"/>
    <property type="evidence" value="ECO:0007669"/>
    <property type="project" value="UniProtKB-KW"/>
</dbReference>
<evidence type="ECO:0000256" key="1">
    <source>
        <dbReference type="ARBA" id="ARBA00010641"/>
    </source>
</evidence>
<dbReference type="Gene3D" id="1.10.10.10">
    <property type="entry name" value="Winged helix-like DNA-binding domain superfamily/Winged helix DNA-binding domain"/>
    <property type="match status" value="1"/>
</dbReference>
<dbReference type="PANTHER" id="PTHR43133">
    <property type="entry name" value="RNA POLYMERASE ECF-TYPE SIGMA FACTO"/>
    <property type="match status" value="1"/>
</dbReference>
<dbReference type="InterPro" id="IPR014284">
    <property type="entry name" value="RNA_pol_sigma-70_dom"/>
</dbReference>
<comment type="similarity">
    <text evidence="1">Belongs to the sigma-70 factor family. ECF subfamily.</text>
</comment>
<reference evidence="8" key="1">
    <citation type="submission" date="2016-10" db="EMBL/GenBank/DDBJ databases">
        <authorList>
            <person name="Varghese N."/>
            <person name="Submissions S."/>
        </authorList>
    </citation>
    <scope>NUCLEOTIDE SEQUENCE [LARGE SCALE GENOMIC DNA]</scope>
    <source>
        <strain evidence="8">DSM 25329</strain>
    </source>
</reference>
<dbReference type="GO" id="GO:0006352">
    <property type="term" value="P:DNA-templated transcription initiation"/>
    <property type="evidence" value="ECO:0007669"/>
    <property type="project" value="InterPro"/>
</dbReference>
<dbReference type="Gene3D" id="1.10.1740.10">
    <property type="match status" value="1"/>
</dbReference>
<dbReference type="Pfam" id="PF04542">
    <property type="entry name" value="Sigma70_r2"/>
    <property type="match status" value="1"/>
</dbReference>
<protein>
    <submittedName>
        <fullName evidence="7">RNA polymerase sigma-70 factor, ECF subfamily</fullName>
    </submittedName>
</protein>
<dbReference type="InterPro" id="IPR013324">
    <property type="entry name" value="RNA_pol_sigma_r3/r4-like"/>
</dbReference>
<evidence type="ECO:0000256" key="4">
    <source>
        <dbReference type="ARBA" id="ARBA00023163"/>
    </source>
</evidence>
<dbReference type="EMBL" id="FNAN01000006">
    <property type="protein sequence ID" value="SDE63894.1"/>
    <property type="molecule type" value="Genomic_DNA"/>
</dbReference>
<keyword evidence="8" id="KW-1185">Reference proteome</keyword>
<dbReference type="InterPro" id="IPR013325">
    <property type="entry name" value="RNA_pol_sigma_r2"/>
</dbReference>
<gene>
    <name evidence="7" type="ORF">SAMN04487996_10691</name>
</gene>
<dbReference type="NCBIfam" id="TIGR02937">
    <property type="entry name" value="sigma70-ECF"/>
    <property type="match status" value="1"/>
</dbReference>
<dbReference type="STRING" id="659014.SAMN04487996_10691"/>